<dbReference type="RefSeq" id="WP_108403117.1">
    <property type="nucleotide sequence ID" value="NZ_CP026948.1"/>
</dbReference>
<name>A0A2S0WBI2_9CORY</name>
<keyword evidence="2" id="KW-1185">Reference proteome</keyword>
<dbReference type="PROSITE" id="PS51257">
    <property type="entry name" value="PROKAR_LIPOPROTEIN"/>
    <property type="match status" value="1"/>
</dbReference>
<evidence type="ECO:0000313" key="1">
    <source>
        <dbReference type="EMBL" id="AWB83121.1"/>
    </source>
</evidence>
<sequence>MTSRFVCAALSSITAAYLTSACSVQTTGVASADPATPQLPIVTPEPPVDVISALADLQDDLEAIEEDTGTQLGVSLDNGSVNAFIGQLETLPSWSTIKVPIALAAQDYCAFDDETISAMIKSSIEYSDNASAWQLLNCVGQGDGVLADSRVSEDVARTGSTIDIHRTFGRSNWPIAAASHYAWYLSTLDEDNEVIVAMRNIAEEQSWGLGTLESTAFKGGWSGDRLDGSWHSRQMGFVRVDDTPLGIAIASRSPEGSFTDTTDALDQLAAALGEELGL</sequence>
<accession>A0A2S0WBI2</accession>
<dbReference type="Proteomes" id="UP000244754">
    <property type="component" value="Chromosome"/>
</dbReference>
<dbReference type="Gene3D" id="3.40.710.10">
    <property type="entry name" value="DD-peptidase/beta-lactamase superfamily"/>
    <property type="match status" value="1"/>
</dbReference>
<dbReference type="KEGG" id="clia:C3E79_00300"/>
<reference evidence="2" key="1">
    <citation type="submission" date="2018-01" db="EMBL/GenBank/DDBJ databases">
        <authorList>
            <person name="Li J."/>
        </authorList>
    </citation>
    <scope>NUCLEOTIDE SEQUENCE [LARGE SCALE GENOMIC DNA]</scope>
    <source>
        <strain evidence="2">2184</strain>
    </source>
</reference>
<dbReference type="OrthoDB" id="3729831at2"/>
<dbReference type="EMBL" id="CP026948">
    <property type="protein sequence ID" value="AWB83121.1"/>
    <property type="molecule type" value="Genomic_DNA"/>
</dbReference>
<protein>
    <submittedName>
        <fullName evidence="1">Uncharacterized protein</fullName>
    </submittedName>
</protein>
<organism evidence="1 2">
    <name type="scientific">Corynebacterium liangguodongii</name>
    <dbReference type="NCBI Taxonomy" id="2079535"/>
    <lineage>
        <taxon>Bacteria</taxon>
        <taxon>Bacillati</taxon>
        <taxon>Actinomycetota</taxon>
        <taxon>Actinomycetes</taxon>
        <taxon>Mycobacteriales</taxon>
        <taxon>Corynebacteriaceae</taxon>
        <taxon>Corynebacterium</taxon>
    </lineage>
</organism>
<proteinExistence type="predicted"/>
<dbReference type="AlphaFoldDB" id="A0A2S0WBI2"/>
<evidence type="ECO:0000313" key="2">
    <source>
        <dbReference type="Proteomes" id="UP000244754"/>
    </source>
</evidence>
<dbReference type="InterPro" id="IPR012338">
    <property type="entry name" value="Beta-lactam/transpept-like"/>
</dbReference>
<dbReference type="SUPFAM" id="SSF56601">
    <property type="entry name" value="beta-lactamase/transpeptidase-like"/>
    <property type="match status" value="1"/>
</dbReference>
<gene>
    <name evidence="1" type="ORF">C3E79_00300</name>
</gene>